<feature type="chain" id="PRO_5009385903" description="Secreted protein" evidence="1">
    <location>
        <begin position="19"/>
        <end position="220"/>
    </location>
</feature>
<dbReference type="Proteomes" id="UP000011715">
    <property type="component" value="Unassembled WGS sequence"/>
</dbReference>
<sequence length="220" mass="24591">MLLLLFSALAAYQSLGEGQNPLGELGRRWRQEERRVRALLFLLLLRPPSLLLSSHGWQLLGSLVSRWARRKWGCDAACRFRCPSGRIQLVGIILAPLGDGFHCTKPAWNQKPSYLAPSYISGRVARVGIFGLYIGTHLPAVSRADCSVRVAISTWSLFRLRHSDLPYVRFRTKTHRGGPNAERLRFGWSGGRGGGSRKLKTLKETAGKMTAVQRVKSRPT</sequence>
<dbReference type="VEuPathDB" id="FungiDB:MAPG_08632"/>
<gene>
    <name evidence="2" type="ORF">MAPG_08632</name>
</gene>
<evidence type="ECO:0000256" key="1">
    <source>
        <dbReference type="SAM" id="SignalP"/>
    </source>
</evidence>
<evidence type="ECO:0000313" key="4">
    <source>
        <dbReference type="Proteomes" id="UP000011715"/>
    </source>
</evidence>
<protein>
    <recommendedName>
        <fullName evidence="5">Secreted protein</fullName>
    </recommendedName>
</protein>
<evidence type="ECO:0000313" key="2">
    <source>
        <dbReference type="EMBL" id="KLU89661.1"/>
    </source>
</evidence>
<evidence type="ECO:0008006" key="5">
    <source>
        <dbReference type="Google" id="ProtNLM"/>
    </source>
</evidence>
<keyword evidence="1" id="KW-0732">Signal</keyword>
<reference evidence="3" key="5">
    <citation type="submission" date="2015-06" db="UniProtKB">
        <authorList>
            <consortium name="EnsemblFungi"/>
        </authorList>
    </citation>
    <scope>IDENTIFICATION</scope>
    <source>
        <strain evidence="3">ATCC 64411</strain>
    </source>
</reference>
<dbReference type="AlphaFoldDB" id="A0A0C4E7V7"/>
<dbReference type="EMBL" id="GL876973">
    <property type="protein sequence ID" value="KLU89661.1"/>
    <property type="molecule type" value="Genomic_DNA"/>
</dbReference>
<proteinExistence type="predicted"/>
<reference evidence="3" key="4">
    <citation type="journal article" date="2015" name="G3 (Bethesda)">
        <title>Genome sequences of three phytopathogenic species of the Magnaporthaceae family of fungi.</title>
        <authorList>
            <person name="Okagaki L.H."/>
            <person name="Nunes C.C."/>
            <person name="Sailsbery J."/>
            <person name="Clay B."/>
            <person name="Brown D."/>
            <person name="John T."/>
            <person name="Oh Y."/>
            <person name="Young N."/>
            <person name="Fitzgerald M."/>
            <person name="Haas B.J."/>
            <person name="Zeng Q."/>
            <person name="Young S."/>
            <person name="Adiconis X."/>
            <person name="Fan L."/>
            <person name="Levin J.Z."/>
            <person name="Mitchell T.K."/>
            <person name="Okubara P.A."/>
            <person name="Farman M.L."/>
            <person name="Kohn L.M."/>
            <person name="Birren B."/>
            <person name="Ma L.-J."/>
            <person name="Dean R.A."/>
        </authorList>
    </citation>
    <scope>NUCLEOTIDE SEQUENCE</scope>
    <source>
        <strain evidence="3">ATCC 64411 / 73-15</strain>
    </source>
</reference>
<keyword evidence="4" id="KW-1185">Reference proteome</keyword>
<reference evidence="2" key="3">
    <citation type="submission" date="2011-03" db="EMBL/GenBank/DDBJ databases">
        <title>Annotation of Magnaporthe poae ATCC 64411.</title>
        <authorList>
            <person name="Ma L.-J."/>
            <person name="Dead R."/>
            <person name="Young S.K."/>
            <person name="Zeng Q."/>
            <person name="Gargeya S."/>
            <person name="Fitzgerald M."/>
            <person name="Haas B."/>
            <person name="Abouelleil A."/>
            <person name="Alvarado L."/>
            <person name="Arachchi H.M."/>
            <person name="Berlin A."/>
            <person name="Brown A."/>
            <person name="Chapman S.B."/>
            <person name="Chen Z."/>
            <person name="Dunbar C."/>
            <person name="Freedman E."/>
            <person name="Gearin G."/>
            <person name="Gellesch M."/>
            <person name="Goldberg J."/>
            <person name="Griggs A."/>
            <person name="Gujja S."/>
            <person name="Heiman D."/>
            <person name="Howarth C."/>
            <person name="Larson L."/>
            <person name="Lui A."/>
            <person name="MacDonald P.J.P."/>
            <person name="Mehta T."/>
            <person name="Montmayeur A."/>
            <person name="Murphy C."/>
            <person name="Neiman D."/>
            <person name="Pearson M."/>
            <person name="Priest M."/>
            <person name="Roberts A."/>
            <person name="Saif S."/>
            <person name="Shea T."/>
            <person name="Shenoy N."/>
            <person name="Sisk P."/>
            <person name="Stolte C."/>
            <person name="Sykes S."/>
            <person name="Yandava C."/>
            <person name="Wortman J."/>
            <person name="Nusbaum C."/>
            <person name="Birren B."/>
        </authorList>
    </citation>
    <scope>NUCLEOTIDE SEQUENCE</scope>
    <source>
        <strain evidence="2">ATCC 64411</strain>
    </source>
</reference>
<organism evidence="3 4">
    <name type="scientific">Magnaporthiopsis poae (strain ATCC 64411 / 73-15)</name>
    <name type="common">Kentucky bluegrass fungus</name>
    <name type="synonym">Magnaporthe poae</name>
    <dbReference type="NCBI Taxonomy" id="644358"/>
    <lineage>
        <taxon>Eukaryota</taxon>
        <taxon>Fungi</taxon>
        <taxon>Dikarya</taxon>
        <taxon>Ascomycota</taxon>
        <taxon>Pezizomycotina</taxon>
        <taxon>Sordariomycetes</taxon>
        <taxon>Sordariomycetidae</taxon>
        <taxon>Magnaporthales</taxon>
        <taxon>Magnaporthaceae</taxon>
        <taxon>Magnaporthiopsis</taxon>
    </lineage>
</organism>
<dbReference type="EMBL" id="ADBL01002085">
    <property type="status" value="NOT_ANNOTATED_CDS"/>
    <property type="molecule type" value="Genomic_DNA"/>
</dbReference>
<feature type="signal peptide" evidence="1">
    <location>
        <begin position="1"/>
        <end position="18"/>
    </location>
</feature>
<dbReference type="EnsemblFungi" id="MAPG_08632T0">
    <property type="protein sequence ID" value="MAPG_08632T0"/>
    <property type="gene ID" value="MAPG_08632"/>
</dbReference>
<name>A0A0C4E7V7_MAGP6</name>
<reference evidence="2" key="2">
    <citation type="submission" date="2010-05" db="EMBL/GenBank/DDBJ databases">
        <title>The Genome Sequence of Magnaporthe poae strain ATCC 64411.</title>
        <authorList>
            <consortium name="The Broad Institute Genome Sequencing Platform"/>
            <consortium name="Broad Institute Genome Sequencing Center for Infectious Disease"/>
            <person name="Ma L.-J."/>
            <person name="Dead R."/>
            <person name="Young S."/>
            <person name="Zeng Q."/>
            <person name="Koehrsen M."/>
            <person name="Alvarado L."/>
            <person name="Berlin A."/>
            <person name="Chapman S.B."/>
            <person name="Chen Z."/>
            <person name="Freedman E."/>
            <person name="Gellesch M."/>
            <person name="Goldberg J."/>
            <person name="Griggs A."/>
            <person name="Gujja S."/>
            <person name="Heilman E.R."/>
            <person name="Heiman D."/>
            <person name="Hepburn T."/>
            <person name="Howarth C."/>
            <person name="Jen D."/>
            <person name="Larson L."/>
            <person name="Mehta T."/>
            <person name="Neiman D."/>
            <person name="Pearson M."/>
            <person name="Roberts A."/>
            <person name="Saif S."/>
            <person name="Shea T."/>
            <person name="Shenoy N."/>
            <person name="Sisk P."/>
            <person name="Stolte C."/>
            <person name="Sykes S."/>
            <person name="Walk T."/>
            <person name="White J."/>
            <person name="Yandava C."/>
            <person name="Haas B."/>
            <person name="Nusbaum C."/>
            <person name="Birren B."/>
        </authorList>
    </citation>
    <scope>NUCLEOTIDE SEQUENCE</scope>
    <source>
        <strain evidence="2">ATCC 64411</strain>
    </source>
</reference>
<reference evidence="4" key="1">
    <citation type="submission" date="2010-05" db="EMBL/GenBank/DDBJ databases">
        <title>The genome sequence of Magnaporthe poae strain ATCC 64411.</title>
        <authorList>
            <person name="Ma L.-J."/>
            <person name="Dead R."/>
            <person name="Young S."/>
            <person name="Zeng Q."/>
            <person name="Koehrsen M."/>
            <person name="Alvarado L."/>
            <person name="Berlin A."/>
            <person name="Chapman S.B."/>
            <person name="Chen Z."/>
            <person name="Freedman E."/>
            <person name="Gellesch M."/>
            <person name="Goldberg J."/>
            <person name="Griggs A."/>
            <person name="Gujja S."/>
            <person name="Heilman E.R."/>
            <person name="Heiman D."/>
            <person name="Hepburn T."/>
            <person name="Howarth C."/>
            <person name="Jen D."/>
            <person name="Larson L."/>
            <person name="Mehta T."/>
            <person name="Neiman D."/>
            <person name="Pearson M."/>
            <person name="Roberts A."/>
            <person name="Saif S."/>
            <person name="Shea T."/>
            <person name="Shenoy N."/>
            <person name="Sisk P."/>
            <person name="Stolte C."/>
            <person name="Sykes S."/>
            <person name="Walk T."/>
            <person name="White J."/>
            <person name="Yandava C."/>
            <person name="Haas B."/>
            <person name="Nusbaum C."/>
            <person name="Birren B."/>
        </authorList>
    </citation>
    <scope>NUCLEOTIDE SEQUENCE [LARGE SCALE GENOMIC DNA]</scope>
    <source>
        <strain evidence="4">ATCC 64411 / 73-15</strain>
    </source>
</reference>
<evidence type="ECO:0000313" key="3">
    <source>
        <dbReference type="EnsemblFungi" id="MAPG_08632T0"/>
    </source>
</evidence>
<accession>A0A0C4E7V7</accession>